<keyword evidence="11" id="KW-0464">Manganese</keyword>
<keyword evidence="10 11" id="KW-0325">Glycoprotein</keyword>
<dbReference type="Pfam" id="PF13733">
    <property type="entry name" value="Glyco_transf_7N"/>
    <property type="match status" value="1"/>
</dbReference>
<accession>A0A8S1BK36</accession>
<dbReference type="GO" id="GO:0005975">
    <property type="term" value="P:carbohydrate metabolic process"/>
    <property type="evidence" value="ECO:0007669"/>
    <property type="project" value="InterPro"/>
</dbReference>
<dbReference type="PRINTS" id="PR02050">
    <property type="entry name" value="B14GALTRFASE"/>
</dbReference>
<comment type="caution">
    <text evidence="14">The sequence shown here is derived from an EMBL/GenBank/DDBJ whole genome shotgun (WGS) entry which is preliminary data.</text>
</comment>
<comment type="similarity">
    <text evidence="3 11">Belongs to the glycosyltransferase 7 family.</text>
</comment>
<evidence type="ECO:0000256" key="6">
    <source>
        <dbReference type="ARBA" id="ARBA00022692"/>
    </source>
</evidence>
<comment type="subcellular location">
    <subcellularLocation>
        <location evidence="1 11">Membrane</location>
        <topology evidence="1 11">Single-pass type II membrane protein</topology>
    </subcellularLocation>
</comment>
<dbReference type="GO" id="GO:0030166">
    <property type="term" value="P:proteoglycan biosynthetic process"/>
    <property type="evidence" value="ECO:0007669"/>
    <property type="project" value="TreeGrafter"/>
</dbReference>
<comment type="cofactor">
    <cofactor evidence="11">
        <name>Mn(2+)</name>
        <dbReference type="ChEBI" id="CHEBI:29035"/>
    </cofactor>
</comment>
<name>A0A8S1BK36_9INSE</name>
<dbReference type="GO" id="GO:0016020">
    <property type="term" value="C:membrane"/>
    <property type="evidence" value="ECO:0007669"/>
    <property type="project" value="UniProtKB-SubCell"/>
</dbReference>
<evidence type="ECO:0000256" key="1">
    <source>
        <dbReference type="ARBA" id="ARBA00004606"/>
    </source>
</evidence>
<keyword evidence="11" id="KW-0479">Metal-binding</keyword>
<keyword evidence="6" id="KW-0812">Transmembrane</keyword>
<dbReference type="SUPFAM" id="SSF53448">
    <property type="entry name" value="Nucleotide-diphospho-sugar transferases"/>
    <property type="match status" value="1"/>
</dbReference>
<dbReference type="GO" id="GO:0046525">
    <property type="term" value="F:xylosylprotein 4-beta-galactosyltransferase activity"/>
    <property type="evidence" value="ECO:0007669"/>
    <property type="project" value="TreeGrafter"/>
</dbReference>
<evidence type="ECO:0000256" key="9">
    <source>
        <dbReference type="ARBA" id="ARBA00023136"/>
    </source>
</evidence>
<keyword evidence="5 11" id="KW-0808">Transferase</keyword>
<sequence>MASTLKGKPKMLEVPLRSLLCMMATVVVSAFLLTLIASSISSPSDCACSRANAVGVDAASTPDGRLAVLVPFRDRFDELIEFVPHMYSFLRHQGLDFEIFVLNQVDQFRFNRASLINAGFKTVRQYYDYIAIHDVDLLPLNLNLSYAKPQSGRPFHVAAPNLHPRYHYSTFAGGILLITTQDFEMVNGMSNKFWGWGLEDDDFYDRMIEAHFKVTRPTNVATDSSNTFRHIHDSAWRKRDTNKCFDQNRETRRKDRTTGIIDVNYQLRATHHLKINNLPFTLLNIELECDKVLTPWCECDQSSFFNIFSGVF</sequence>
<dbReference type="InterPro" id="IPR003859">
    <property type="entry name" value="Galactosyl_T"/>
</dbReference>
<evidence type="ECO:0000256" key="10">
    <source>
        <dbReference type="ARBA" id="ARBA00023180"/>
    </source>
</evidence>
<dbReference type="EC" id="2.4.1.-" evidence="11"/>
<comment type="function">
    <text evidence="11">Catalyzes the transfer of galactose onto proteins or lipids.</text>
</comment>
<evidence type="ECO:0000256" key="3">
    <source>
        <dbReference type="ARBA" id="ARBA00005735"/>
    </source>
</evidence>
<dbReference type="GO" id="GO:0005794">
    <property type="term" value="C:Golgi apparatus"/>
    <property type="evidence" value="ECO:0007669"/>
    <property type="project" value="TreeGrafter"/>
</dbReference>
<dbReference type="InterPro" id="IPR029044">
    <property type="entry name" value="Nucleotide-diphossugar_trans"/>
</dbReference>
<keyword evidence="4 11" id="KW-0328">Glycosyltransferase</keyword>
<evidence type="ECO:0000256" key="4">
    <source>
        <dbReference type="ARBA" id="ARBA00022676"/>
    </source>
</evidence>
<evidence type="ECO:0000313" key="15">
    <source>
        <dbReference type="Proteomes" id="UP000494165"/>
    </source>
</evidence>
<dbReference type="PANTHER" id="PTHR19300:SF30">
    <property type="entry name" value="BETA-1,4-GALACTOSYLTRANSFERASE 7"/>
    <property type="match status" value="1"/>
</dbReference>
<protein>
    <recommendedName>
        <fullName evidence="11">Beta-1,4-N-acetylgalactosaminyltransferase</fullName>
        <ecNumber evidence="11">2.4.1.-</ecNumber>
    </recommendedName>
    <alternativeName>
        <fullName evidence="11">Beta-4-GalNAcT</fullName>
    </alternativeName>
</protein>
<evidence type="ECO:0000256" key="8">
    <source>
        <dbReference type="ARBA" id="ARBA00022989"/>
    </source>
</evidence>
<dbReference type="Pfam" id="PF02709">
    <property type="entry name" value="Glyco_transf_7C"/>
    <property type="match status" value="1"/>
</dbReference>
<evidence type="ECO:0000256" key="11">
    <source>
        <dbReference type="RuleBase" id="RU368121"/>
    </source>
</evidence>
<keyword evidence="9" id="KW-0472">Membrane</keyword>
<gene>
    <name evidence="14" type="ORF">CLODIP_2_CD05340</name>
</gene>
<dbReference type="AlphaFoldDB" id="A0A8S1BK36"/>
<evidence type="ECO:0000259" key="12">
    <source>
        <dbReference type="Pfam" id="PF02709"/>
    </source>
</evidence>
<evidence type="ECO:0000256" key="7">
    <source>
        <dbReference type="ARBA" id="ARBA00022968"/>
    </source>
</evidence>
<organism evidence="14 15">
    <name type="scientific">Cloeon dipterum</name>
    <dbReference type="NCBI Taxonomy" id="197152"/>
    <lineage>
        <taxon>Eukaryota</taxon>
        <taxon>Metazoa</taxon>
        <taxon>Ecdysozoa</taxon>
        <taxon>Arthropoda</taxon>
        <taxon>Hexapoda</taxon>
        <taxon>Insecta</taxon>
        <taxon>Pterygota</taxon>
        <taxon>Palaeoptera</taxon>
        <taxon>Ephemeroptera</taxon>
        <taxon>Pisciforma</taxon>
        <taxon>Baetidae</taxon>
        <taxon>Cloeon</taxon>
    </lineage>
</organism>
<dbReference type="InterPro" id="IPR027995">
    <property type="entry name" value="Galactosyl_T_N"/>
</dbReference>
<proteinExistence type="inferred from homology"/>
<dbReference type="OrthoDB" id="6020664at2759"/>
<dbReference type="Proteomes" id="UP000494165">
    <property type="component" value="Unassembled WGS sequence"/>
</dbReference>
<dbReference type="EMBL" id="CADEPI010000001">
    <property type="protein sequence ID" value="CAB3359571.1"/>
    <property type="molecule type" value="Genomic_DNA"/>
</dbReference>
<evidence type="ECO:0000256" key="5">
    <source>
        <dbReference type="ARBA" id="ARBA00022679"/>
    </source>
</evidence>
<evidence type="ECO:0000313" key="14">
    <source>
        <dbReference type="EMBL" id="CAB3359571.1"/>
    </source>
</evidence>
<evidence type="ECO:0000256" key="2">
    <source>
        <dbReference type="ARBA" id="ARBA00004922"/>
    </source>
</evidence>
<dbReference type="Gene3D" id="3.90.550.10">
    <property type="entry name" value="Spore Coat Polysaccharide Biosynthesis Protein SpsA, Chain A"/>
    <property type="match status" value="1"/>
</dbReference>
<feature type="domain" description="Galactosyltransferase C-terminal" evidence="12">
    <location>
        <begin position="153"/>
        <end position="230"/>
    </location>
</feature>
<feature type="domain" description="Galactosyltransferase N-terminal" evidence="13">
    <location>
        <begin position="62"/>
        <end position="146"/>
    </location>
</feature>
<keyword evidence="8" id="KW-1133">Transmembrane helix</keyword>
<reference evidence="14 15" key="1">
    <citation type="submission" date="2020-04" db="EMBL/GenBank/DDBJ databases">
        <authorList>
            <person name="Alioto T."/>
            <person name="Alioto T."/>
            <person name="Gomez Garrido J."/>
        </authorList>
    </citation>
    <scope>NUCLEOTIDE SEQUENCE [LARGE SCALE GENOMIC DNA]</scope>
</reference>
<keyword evidence="15" id="KW-1185">Reference proteome</keyword>
<comment type="pathway">
    <text evidence="2 11">Protein modification; protein glycosylation.</text>
</comment>
<dbReference type="PANTHER" id="PTHR19300">
    <property type="entry name" value="BETA-1,4-GALACTOSYLTRANSFERASE"/>
    <property type="match status" value="1"/>
</dbReference>
<dbReference type="InterPro" id="IPR027791">
    <property type="entry name" value="Galactosyl_T_C"/>
</dbReference>
<dbReference type="GO" id="GO:0046872">
    <property type="term" value="F:metal ion binding"/>
    <property type="evidence" value="ECO:0007669"/>
    <property type="project" value="UniProtKB-UniRule"/>
</dbReference>
<evidence type="ECO:0000259" key="13">
    <source>
        <dbReference type="Pfam" id="PF13733"/>
    </source>
</evidence>
<keyword evidence="7 11" id="KW-0735">Signal-anchor</keyword>